<reference evidence="8 9" key="1">
    <citation type="submission" date="2022-10" db="EMBL/GenBank/DDBJ databases">
        <title>WGS assembly of Paspalum vaginatum 540-79.</title>
        <authorList>
            <person name="Sun G."/>
            <person name="Wase N."/>
            <person name="Shu S."/>
            <person name="Jenkins J."/>
            <person name="Zhou B."/>
            <person name="Torres-Rodriguez J."/>
            <person name="Chen C."/>
            <person name="Sandor L."/>
            <person name="Plott C."/>
            <person name="Yoshinga Y."/>
            <person name="Daum C."/>
            <person name="Qi P."/>
            <person name="Barry K."/>
            <person name="Lipzen A."/>
            <person name="Berry L."/>
            <person name="Pedersen C."/>
            <person name="Gottilla T."/>
            <person name="Foltz A."/>
            <person name="Yu H."/>
            <person name="O'Malley R."/>
            <person name="Zhang C."/>
            <person name="Devos K."/>
            <person name="Sigmon B."/>
            <person name="Yu B."/>
            <person name="Obata T."/>
            <person name="Schmutz J."/>
            <person name="Schnable J."/>
        </authorList>
    </citation>
    <scope>NUCLEOTIDE SEQUENCE [LARGE SCALE GENOMIC DNA]</scope>
    <source>
        <strain evidence="9">cv. 540-79</strain>
    </source>
</reference>
<evidence type="ECO:0000256" key="5">
    <source>
        <dbReference type="SAM" id="MobiDB-lite"/>
    </source>
</evidence>
<dbReference type="Gene3D" id="3.30.60.90">
    <property type="match status" value="1"/>
</dbReference>
<evidence type="ECO:0000256" key="1">
    <source>
        <dbReference type="ARBA" id="ARBA00022723"/>
    </source>
</evidence>
<evidence type="ECO:0000313" key="8">
    <source>
        <dbReference type="EMBL" id="KAJ1254594.1"/>
    </source>
</evidence>
<organism evidence="8 9">
    <name type="scientific">Paspalum vaginatum</name>
    <name type="common">seashore paspalum</name>
    <dbReference type="NCBI Taxonomy" id="158149"/>
    <lineage>
        <taxon>Eukaryota</taxon>
        <taxon>Viridiplantae</taxon>
        <taxon>Streptophyta</taxon>
        <taxon>Embryophyta</taxon>
        <taxon>Tracheophyta</taxon>
        <taxon>Spermatophyta</taxon>
        <taxon>Magnoliopsida</taxon>
        <taxon>Liliopsida</taxon>
        <taxon>Poales</taxon>
        <taxon>Poaceae</taxon>
        <taxon>PACMAD clade</taxon>
        <taxon>Panicoideae</taxon>
        <taxon>Andropogonodae</taxon>
        <taxon>Paspaleae</taxon>
        <taxon>Paspalinae</taxon>
        <taxon>Paspalum</taxon>
    </lineage>
</organism>
<dbReference type="SUPFAM" id="SSF57850">
    <property type="entry name" value="RING/U-box"/>
    <property type="match status" value="3"/>
</dbReference>
<dbReference type="SMART" id="SM00184">
    <property type="entry name" value="RING"/>
    <property type="match status" value="2"/>
</dbReference>
<dbReference type="EMBL" id="MU629986">
    <property type="protein sequence ID" value="KAJ1254594.1"/>
    <property type="molecule type" value="Genomic_DNA"/>
</dbReference>
<dbReference type="InterPro" id="IPR017907">
    <property type="entry name" value="Znf_RING_CS"/>
</dbReference>
<keyword evidence="1" id="KW-0479">Metal-binding</keyword>
<evidence type="ECO:0008006" key="10">
    <source>
        <dbReference type="Google" id="ProtNLM"/>
    </source>
</evidence>
<dbReference type="GO" id="GO:0043161">
    <property type="term" value="P:proteasome-mediated ubiquitin-dependent protein catabolic process"/>
    <property type="evidence" value="ECO:0007669"/>
    <property type="project" value="TreeGrafter"/>
</dbReference>
<feature type="domain" description="RING-type" evidence="6">
    <location>
        <begin position="216"/>
        <end position="253"/>
    </location>
</feature>
<evidence type="ECO:0000313" key="9">
    <source>
        <dbReference type="Proteomes" id="UP001164776"/>
    </source>
</evidence>
<dbReference type="InterPro" id="IPR027370">
    <property type="entry name" value="Znf-RING_euk"/>
</dbReference>
<dbReference type="GO" id="GO:0008270">
    <property type="term" value="F:zinc ion binding"/>
    <property type="evidence" value="ECO:0007669"/>
    <property type="project" value="UniProtKB-KW"/>
</dbReference>
<dbReference type="PANTHER" id="PTHR15898">
    <property type="entry name" value="BIFUNCTIONAL APOPTOSIS REGULATOR"/>
    <property type="match status" value="1"/>
</dbReference>
<accession>A0A9W7XA62</accession>
<dbReference type="SMART" id="SM00291">
    <property type="entry name" value="ZnF_ZZ"/>
    <property type="match status" value="1"/>
</dbReference>
<evidence type="ECO:0000256" key="4">
    <source>
        <dbReference type="PROSITE-ProRule" id="PRU00228"/>
    </source>
</evidence>
<dbReference type="InterPro" id="IPR001841">
    <property type="entry name" value="Znf_RING"/>
</dbReference>
<evidence type="ECO:0000256" key="3">
    <source>
        <dbReference type="ARBA" id="ARBA00022833"/>
    </source>
</evidence>
<keyword evidence="3" id="KW-0862">Zinc</keyword>
<dbReference type="Proteomes" id="UP001164776">
    <property type="component" value="Unassembled WGS sequence"/>
</dbReference>
<evidence type="ECO:0000259" key="6">
    <source>
        <dbReference type="PROSITE" id="PS50089"/>
    </source>
</evidence>
<dbReference type="InterPro" id="IPR043145">
    <property type="entry name" value="Znf_ZZ_sf"/>
</dbReference>
<dbReference type="PANTHER" id="PTHR15898:SF13">
    <property type="entry name" value="BIFUNCTIONAL APOPTOSIS REGULATOR"/>
    <property type="match status" value="1"/>
</dbReference>
<dbReference type="PROSITE" id="PS50089">
    <property type="entry name" value="ZF_RING_2"/>
    <property type="match status" value="2"/>
</dbReference>
<dbReference type="InterPro" id="IPR013083">
    <property type="entry name" value="Znf_RING/FYVE/PHD"/>
</dbReference>
<name>A0A9W7XA62_9POAL</name>
<dbReference type="AlphaFoldDB" id="A0A9W7XA62"/>
<dbReference type="InterPro" id="IPR000433">
    <property type="entry name" value="Znf_ZZ"/>
</dbReference>
<keyword evidence="9" id="KW-1185">Reference proteome</keyword>
<dbReference type="Pfam" id="PF13445">
    <property type="entry name" value="zf-RING_UBOX"/>
    <property type="match status" value="1"/>
</dbReference>
<evidence type="ECO:0000259" key="7">
    <source>
        <dbReference type="PROSITE" id="PS50135"/>
    </source>
</evidence>
<dbReference type="OrthoDB" id="6270329at2759"/>
<dbReference type="Gene3D" id="3.30.40.10">
    <property type="entry name" value="Zinc/RING finger domain, C3HC4 (zinc finger)"/>
    <property type="match status" value="2"/>
</dbReference>
<feature type="region of interest" description="Disordered" evidence="5">
    <location>
        <begin position="1"/>
        <end position="73"/>
    </location>
</feature>
<protein>
    <recommendedName>
        <fullName evidence="10">E3 ubiquitin-protein ligase PRT1</fullName>
    </recommendedName>
</protein>
<dbReference type="Pfam" id="PF13923">
    <property type="entry name" value="zf-C3HC4_2"/>
    <property type="match status" value="1"/>
</dbReference>
<comment type="caution">
    <text evidence="8">The sequence shown here is derived from an EMBL/GenBank/DDBJ whole genome shotgun (WGS) entry which is preliminary data.</text>
</comment>
<proteinExistence type="predicted"/>
<sequence>MPQQMETAAGSESHASAKQEDVPDTTGNSILMPQKGKGGGGGAISSICPTPEGERGGEADDVGPIACDFKEPEGNEGVKVPVAAATPVPMKMDKQGPVTLDRKSLTPEIAVELATEFFQCPLCLDLSYQSAVTVCGHIFCVGCTQRAMNIAGSSECPSCKSRYDYLPHGCELIENLVLKLQPPEGMDPLLGVADLFSEDEKTAESSVNVSSEDMSCMMCKDLLYQSTVLHCGHVFCISCVPAGGETIECPDCRTVHPSDSLKPCRKLNQFIEKCFPNAYKSRKEKPRAFSGISSKREAMIHQKVLHTHVGVGCDSCGIYPIEGDRYLCRACENFDLCEQCAKISNPIQGRLGQHHLPGHDLELNNSFIFTEVSRVWRERDIEGHWDT</sequence>
<dbReference type="Pfam" id="PF00569">
    <property type="entry name" value="ZZ"/>
    <property type="match status" value="1"/>
</dbReference>
<keyword evidence="2 4" id="KW-0863">Zinc-finger</keyword>
<dbReference type="PROSITE" id="PS50135">
    <property type="entry name" value="ZF_ZZ_2"/>
    <property type="match status" value="1"/>
</dbReference>
<dbReference type="PROSITE" id="PS00518">
    <property type="entry name" value="ZF_RING_1"/>
    <property type="match status" value="1"/>
</dbReference>
<dbReference type="PROSITE" id="PS01357">
    <property type="entry name" value="ZF_ZZ_1"/>
    <property type="match status" value="1"/>
</dbReference>
<dbReference type="GO" id="GO:0061630">
    <property type="term" value="F:ubiquitin protein ligase activity"/>
    <property type="evidence" value="ECO:0007669"/>
    <property type="project" value="TreeGrafter"/>
</dbReference>
<feature type="domain" description="RING-type" evidence="6">
    <location>
        <begin position="120"/>
        <end position="160"/>
    </location>
</feature>
<evidence type="ECO:0000256" key="2">
    <source>
        <dbReference type="ARBA" id="ARBA00022771"/>
    </source>
</evidence>
<feature type="domain" description="ZZ-type" evidence="7">
    <location>
        <begin position="308"/>
        <end position="369"/>
    </location>
</feature>
<gene>
    <name evidence="8" type="ORF">BS78_K026800</name>
</gene>